<dbReference type="InterPro" id="IPR012338">
    <property type="entry name" value="Beta-lactam/transpept-like"/>
</dbReference>
<evidence type="ECO:0000259" key="2">
    <source>
        <dbReference type="Pfam" id="PF21922"/>
    </source>
</evidence>
<dbReference type="GO" id="GO:0005886">
    <property type="term" value="C:plasma membrane"/>
    <property type="evidence" value="ECO:0007669"/>
    <property type="project" value="TreeGrafter"/>
</dbReference>
<dbReference type="PANTHER" id="PTHR30627">
    <property type="entry name" value="PEPTIDOGLYCAN D,D-TRANSPEPTIDASE"/>
    <property type="match status" value="1"/>
</dbReference>
<dbReference type="InterPro" id="IPR054120">
    <property type="entry name" value="PBPA_dimer"/>
</dbReference>
<dbReference type="SUPFAM" id="SSF56601">
    <property type="entry name" value="beta-lactamase/transpeptidase-like"/>
    <property type="match status" value="1"/>
</dbReference>
<dbReference type="HOGENOM" id="CLU_009289_1_0_11"/>
<dbReference type="RefSeq" id="WP_040084493.1">
    <property type="nucleotide sequence ID" value="NZ_BCSU01000015.1"/>
</dbReference>
<dbReference type="PANTHER" id="PTHR30627:SF24">
    <property type="entry name" value="PENICILLIN-BINDING PROTEIN 4B"/>
    <property type="match status" value="1"/>
</dbReference>
<dbReference type="InterPro" id="IPR050515">
    <property type="entry name" value="Beta-lactam/transpept"/>
</dbReference>
<name>A0A0B5D6E9_9CORY</name>
<dbReference type="GO" id="GO:0071555">
    <property type="term" value="P:cell wall organization"/>
    <property type="evidence" value="ECO:0007669"/>
    <property type="project" value="TreeGrafter"/>
</dbReference>
<dbReference type="Gene3D" id="3.40.710.10">
    <property type="entry name" value="DD-peptidase/beta-lactamase superfamily"/>
    <property type="match status" value="1"/>
</dbReference>
<dbReference type="KEGG" id="chm:B842_00140"/>
<feature type="domain" description="Penicillin binding protein A dimerisation" evidence="2">
    <location>
        <begin position="52"/>
        <end position="134"/>
    </location>
</feature>
<dbReference type="GO" id="GO:0008658">
    <property type="term" value="F:penicillin binding"/>
    <property type="evidence" value="ECO:0007669"/>
    <property type="project" value="InterPro"/>
</dbReference>
<dbReference type="InterPro" id="IPR001460">
    <property type="entry name" value="PCN-bd_Tpept"/>
</dbReference>
<dbReference type="Pfam" id="PF21922">
    <property type="entry name" value="PBP_dimer_2"/>
    <property type="match status" value="1"/>
</dbReference>
<dbReference type="GO" id="GO:0071972">
    <property type="term" value="F:peptidoglycan L,D-transpeptidase activity"/>
    <property type="evidence" value="ECO:0007669"/>
    <property type="project" value="TreeGrafter"/>
</dbReference>
<sequence>MNRSIRLAAAFALVLILILLANLTWIQAFKEDEYANNPLNRRGFYEMKSIPRGQISTGGVVLASSEQDANGFYQRSYPSDSPAAYAPVTGYLSDQYGASGLESSYNAVLNGTDPALFTSRWLDTLTGKESAGANLELTLDPAMQQVAHDMLTGSNYEGAAVALRPSTGEVLAMASSPGYDPNGIVDPATASTAWADVTSREGNPLINHATQDTLPPGSIFKIITTSAGLNNGYSSGSLLTGAPEITLPGTTTTLTNYGGQACAGGGDVTLETAFSLSCNTAFVQLAIDVGADAVRSTAEAFGVGEQYDLGLPVSGGALGELPDDAALGQTAIGQRDVTMSALQAAVMAATVANDGKRMEPHVVKRITGADLRELNVTQPREITQAVSPEIAGQLEQLMLASERNTAGGRAGIASKTGTAEHGDEGTPPHTWYVAYLPDRDVAVGVVVKNGGGLGTGATGGQVASPVGRAILDAAGGA</sequence>
<dbReference type="EMBL" id="CP005286">
    <property type="protein sequence ID" value="AJE31888.1"/>
    <property type="molecule type" value="Genomic_DNA"/>
</dbReference>
<dbReference type="OrthoDB" id="9766847at2"/>
<dbReference type="Pfam" id="PF00905">
    <property type="entry name" value="Transpeptidase"/>
    <property type="match status" value="1"/>
</dbReference>
<dbReference type="Proteomes" id="UP000031524">
    <property type="component" value="Chromosome"/>
</dbReference>
<dbReference type="AlphaFoldDB" id="A0A0B5D6E9"/>
<gene>
    <name evidence="3" type="ORF">B842_00140</name>
</gene>
<evidence type="ECO:0000313" key="4">
    <source>
        <dbReference type="Proteomes" id="UP000031524"/>
    </source>
</evidence>
<dbReference type="STRING" id="1223515.B842_00140"/>
<feature type="domain" description="Penicillin-binding protein transpeptidase" evidence="1">
    <location>
        <begin position="158"/>
        <end position="471"/>
    </location>
</feature>
<keyword evidence="4" id="KW-1185">Reference proteome</keyword>
<evidence type="ECO:0000259" key="1">
    <source>
        <dbReference type="Pfam" id="PF00905"/>
    </source>
</evidence>
<evidence type="ECO:0000313" key="3">
    <source>
        <dbReference type="EMBL" id="AJE31888.1"/>
    </source>
</evidence>
<protein>
    <submittedName>
        <fullName evidence="3">Uncharacterized protein</fullName>
    </submittedName>
</protein>
<accession>A0A0B5D6E9</accession>
<organism evidence="3 4">
    <name type="scientific">Corynebacterium humireducens NBRC 106098 = DSM 45392</name>
    <dbReference type="NCBI Taxonomy" id="1223515"/>
    <lineage>
        <taxon>Bacteria</taxon>
        <taxon>Bacillati</taxon>
        <taxon>Actinomycetota</taxon>
        <taxon>Actinomycetes</taxon>
        <taxon>Mycobacteriales</taxon>
        <taxon>Corynebacteriaceae</taxon>
        <taxon>Corynebacterium</taxon>
    </lineage>
</organism>
<proteinExistence type="predicted"/>
<dbReference type="Gene3D" id="3.90.1310.10">
    <property type="entry name" value="Penicillin-binding protein 2a (Domain 2)"/>
    <property type="match status" value="1"/>
</dbReference>
<reference evidence="3 4" key="1">
    <citation type="submission" date="2013-04" db="EMBL/GenBank/DDBJ databases">
        <title>Complete genome sequence of Corynebacterium humireducens DSM 45392(T), isolated from a wastewater-fed microbial fuel cell.</title>
        <authorList>
            <person name="Ruckert C."/>
            <person name="Albersmeier A."/>
            <person name="Kalinowski J."/>
        </authorList>
    </citation>
    <scope>NUCLEOTIDE SEQUENCE [LARGE SCALE GENOMIC DNA]</scope>
    <source>
        <strain evidence="4">MFC-5</strain>
    </source>
</reference>